<dbReference type="Gene3D" id="3.20.20.80">
    <property type="entry name" value="Glycosidases"/>
    <property type="match status" value="1"/>
</dbReference>
<dbReference type="EMBL" id="JAOYOD010000001">
    <property type="protein sequence ID" value="MCV9387365.1"/>
    <property type="molecule type" value="Genomic_DNA"/>
</dbReference>
<feature type="domain" description="Alpha-L-arabinofuranosidase C-terminal" evidence="6">
    <location>
        <begin position="488"/>
        <end position="878"/>
    </location>
</feature>
<dbReference type="RefSeq" id="WP_264138189.1">
    <property type="nucleotide sequence ID" value="NZ_JAOYOD010000001.1"/>
</dbReference>
<dbReference type="InterPro" id="IPR010720">
    <property type="entry name" value="Alpha-L-AF_C"/>
</dbReference>
<evidence type="ECO:0000313" key="7">
    <source>
        <dbReference type="EMBL" id="MCV9387365.1"/>
    </source>
</evidence>
<dbReference type="SUPFAM" id="SSF51445">
    <property type="entry name" value="(Trans)glycosidases"/>
    <property type="match status" value="1"/>
</dbReference>
<dbReference type="InterPro" id="IPR017853">
    <property type="entry name" value="GH"/>
</dbReference>
<evidence type="ECO:0000313" key="8">
    <source>
        <dbReference type="Proteomes" id="UP001300692"/>
    </source>
</evidence>
<dbReference type="Gene3D" id="2.60.40.1180">
    <property type="entry name" value="Golgi alpha-mannosidase II"/>
    <property type="match status" value="1"/>
</dbReference>
<dbReference type="InterPro" id="IPR013780">
    <property type="entry name" value="Glyco_hydro_b"/>
</dbReference>
<protein>
    <recommendedName>
        <fullName evidence="3">non-reducing end alpha-L-arabinofuranosidase</fullName>
        <ecNumber evidence="3">3.2.1.55</ecNumber>
    </recommendedName>
</protein>
<dbReference type="PANTHER" id="PTHR31776">
    <property type="entry name" value="ALPHA-L-ARABINOFURANOSIDASE 1"/>
    <property type="match status" value="1"/>
</dbReference>
<reference evidence="7 8" key="1">
    <citation type="submission" date="2022-10" db="EMBL/GenBank/DDBJ databases">
        <title>Comparative genomics and taxonomic characterization of three novel marine species of genus Reichenbachiella exhibiting antioxidant and polysaccharide degradation activities.</title>
        <authorList>
            <person name="Muhammad N."/>
            <person name="Lee Y.-J."/>
            <person name="Ko J."/>
            <person name="Kim S.-G."/>
        </authorList>
    </citation>
    <scope>NUCLEOTIDE SEQUENCE [LARGE SCALE GENOMIC DNA]</scope>
    <source>
        <strain evidence="7 8">ABR2-5</strain>
    </source>
</reference>
<proteinExistence type="inferred from homology"/>
<dbReference type="InterPro" id="IPR008979">
    <property type="entry name" value="Galactose-bd-like_sf"/>
</dbReference>
<keyword evidence="8" id="KW-1185">Reference proteome</keyword>
<gene>
    <name evidence="7" type="ORF">N7U62_11865</name>
</gene>
<dbReference type="Gene3D" id="2.60.120.260">
    <property type="entry name" value="Galactose-binding domain-like"/>
    <property type="match status" value="1"/>
</dbReference>
<dbReference type="PANTHER" id="PTHR31776:SF26">
    <property type="entry name" value="SECRETED ARABINOSIDASE"/>
    <property type="match status" value="1"/>
</dbReference>
<dbReference type="EC" id="3.2.1.55" evidence="3"/>
<comment type="similarity">
    <text evidence="2">Belongs to the glycosyl hydrolase 51 family.</text>
</comment>
<dbReference type="SMART" id="SM00813">
    <property type="entry name" value="Alpha-L-AF_C"/>
    <property type="match status" value="1"/>
</dbReference>
<evidence type="ECO:0000256" key="3">
    <source>
        <dbReference type="ARBA" id="ARBA00012670"/>
    </source>
</evidence>
<sequence length="888" mass="100503">MKDYLQLLWTMIFGTALLSCTQNEERALTKPSIINIDLAQEGNEISEDLWGIFYEEINRSGDGGLYPEMIYNRAFEEKNIPHTLTYQDGVIKAPSKVDYESGRVKNWQTEFDVENKTDGWKLESNSEADASMKVVTASPLDPATPHSLLMDIQSNDGVKLVNGGFKGIAFTKGEKYDFLFYARPFAFTGPITASIVDTLGNVVATRAFDMSGNNEWDAYSFSFTSDVTNNALQLELTFGAAGQVCLDYISLLPQSTFMDRKGGLRKDIAQMLADLNPAFIRWPGGCVVEGCTMENRIKWWETIGPHITRKGEWDLWGYHNTYGFGYHEFLQLCEDVGASAMYVANAGVSCAARNGDYYEMDQMPEIVEQVLGSIEYAIGDVSTKWGAERAKNGHPEPFPLKYLEIGNENSGEIYAERYDMIYDAVREKYPDLEILNAHFFFTPEIPEYYTEEKIQMLDPHWYRDAEFFFANTQLFDTIPRGKFDIYAGEYACIQQGNMYGALSEAAFMTGMERNADIVKMASYAPLLENVNYRNWPTNLIHFKNDSVYGRSSYYVQKMFAENRPDVNLDTQLDWVFPEEKIIGGIGLESPSDLTIKDLIVDTEDDVDNASILSDENNWKVVKGTWTVNEEGLKAEAIPTLPQGQRAFDFEGDVTNSIHNEQIQAENLVMSFKVKRDSLFHGLKIKFGLKDDDHYFQINLFDPSWRWFPWLNANVENNPDLKLTASLQKAIKNSGGRFGRFGPATIDVGRFDKEFDFGMDKWYDIKVTVQGKLISLEVDGVSLGQIEYQRPQRQFAIAGYDKENGEVVVKVVNGEGTPFATQINLNNAANLEKTGEIIEMSAEEKDAENSFAEPMKVSPKTMAYDGFSSSFDMEFKPYSLTILKIKASK</sequence>
<dbReference type="InterPro" id="IPR055235">
    <property type="entry name" value="ASD1_cat"/>
</dbReference>
<accession>A0ABT3CUI6</accession>
<comment type="catalytic activity">
    <reaction evidence="1">
        <text>Hydrolysis of terminal non-reducing alpha-L-arabinofuranoside residues in alpha-L-arabinosides.</text>
        <dbReference type="EC" id="3.2.1.55"/>
    </reaction>
</comment>
<dbReference type="SUPFAM" id="SSF49785">
    <property type="entry name" value="Galactose-binding domain-like"/>
    <property type="match status" value="1"/>
</dbReference>
<evidence type="ECO:0000259" key="6">
    <source>
        <dbReference type="SMART" id="SM00813"/>
    </source>
</evidence>
<dbReference type="Proteomes" id="UP001300692">
    <property type="component" value="Unassembled WGS sequence"/>
</dbReference>
<keyword evidence="4" id="KW-0732">Signal</keyword>
<dbReference type="PROSITE" id="PS51257">
    <property type="entry name" value="PROKAR_LIPOPROTEIN"/>
    <property type="match status" value="1"/>
</dbReference>
<evidence type="ECO:0000256" key="1">
    <source>
        <dbReference type="ARBA" id="ARBA00001462"/>
    </source>
</evidence>
<comment type="caution">
    <text evidence="7">The sequence shown here is derived from an EMBL/GenBank/DDBJ whole genome shotgun (WGS) entry which is preliminary data.</text>
</comment>
<name>A0ABT3CUI6_9BACT</name>
<dbReference type="Pfam" id="PF22848">
    <property type="entry name" value="ASD1_dom"/>
    <property type="match status" value="1"/>
</dbReference>
<organism evidence="7 8">
    <name type="scientific">Reichenbachiella ulvae</name>
    <dbReference type="NCBI Taxonomy" id="2980104"/>
    <lineage>
        <taxon>Bacteria</taxon>
        <taxon>Pseudomonadati</taxon>
        <taxon>Bacteroidota</taxon>
        <taxon>Cytophagia</taxon>
        <taxon>Cytophagales</taxon>
        <taxon>Reichenbachiellaceae</taxon>
        <taxon>Reichenbachiella</taxon>
    </lineage>
</organism>
<evidence type="ECO:0000256" key="4">
    <source>
        <dbReference type="ARBA" id="ARBA00022729"/>
    </source>
</evidence>
<keyword evidence="5" id="KW-0378">Hydrolase</keyword>
<evidence type="ECO:0000256" key="2">
    <source>
        <dbReference type="ARBA" id="ARBA00007186"/>
    </source>
</evidence>
<dbReference type="Pfam" id="PF06964">
    <property type="entry name" value="Alpha-L-AF_C"/>
    <property type="match status" value="1"/>
</dbReference>
<dbReference type="InterPro" id="IPR051563">
    <property type="entry name" value="Glycosyl_Hydrolase_51"/>
</dbReference>
<evidence type="ECO:0000256" key="5">
    <source>
        <dbReference type="ARBA" id="ARBA00022801"/>
    </source>
</evidence>